<evidence type="ECO:0000313" key="1">
    <source>
        <dbReference type="EMBL" id="DAE30785.1"/>
    </source>
</evidence>
<accession>A0A8S5RI87</accession>
<sequence length="39" mass="5089">MNDSLKYFEYYKNKMRIKLRIMYKRKHIPWDGYYYFALT</sequence>
<proteinExistence type="predicted"/>
<protein>
    <submittedName>
        <fullName evidence="1">Uncharacterized protein</fullName>
    </submittedName>
</protein>
<reference evidence="1" key="1">
    <citation type="journal article" date="2021" name="Proc. Natl. Acad. Sci. U.S.A.">
        <title>A Catalog of Tens of Thousands of Viruses from Human Metagenomes Reveals Hidden Associations with Chronic Diseases.</title>
        <authorList>
            <person name="Tisza M.J."/>
            <person name="Buck C.B."/>
        </authorList>
    </citation>
    <scope>NUCLEOTIDE SEQUENCE</scope>
    <source>
        <strain evidence="1">CtML55</strain>
    </source>
</reference>
<name>A0A8S5RI87_9VIRU</name>
<organism evidence="1">
    <name type="scientific">virus sp. ctML55</name>
    <dbReference type="NCBI Taxonomy" id="2827627"/>
    <lineage>
        <taxon>Viruses</taxon>
    </lineage>
</organism>
<dbReference type="EMBL" id="BK059105">
    <property type="protein sequence ID" value="DAE30785.1"/>
    <property type="molecule type" value="Genomic_DNA"/>
</dbReference>